<dbReference type="RefSeq" id="WP_176578427.1">
    <property type="nucleotide sequence ID" value="NZ_CBDRGH010000060.1"/>
</dbReference>
<dbReference type="Proteomes" id="UP000509418">
    <property type="component" value="Chromosome"/>
</dbReference>
<dbReference type="AlphaFoldDB" id="A0A7H8TLB8"/>
<evidence type="ECO:0000313" key="1">
    <source>
        <dbReference type="EMBL" id="QKZ23812.1"/>
    </source>
</evidence>
<dbReference type="Gene3D" id="1.10.30.50">
    <property type="match status" value="1"/>
</dbReference>
<keyword evidence="1" id="KW-0378">Hydrolase</keyword>
<name>A0A7H8TLB8_STRCX</name>
<gene>
    <name evidence="1" type="ORF">HUT05_44530</name>
</gene>
<reference evidence="1 2" key="1">
    <citation type="submission" date="2020-06" db="EMBL/GenBank/DDBJ databases">
        <title>Genome mining for natural products.</title>
        <authorList>
            <person name="Zhang B."/>
            <person name="Shi J."/>
            <person name="Ge H."/>
        </authorList>
    </citation>
    <scope>NUCLEOTIDE SEQUENCE [LARGE SCALE GENOMIC DNA]</scope>
    <source>
        <strain evidence="1 2">NA02069</strain>
    </source>
</reference>
<keyword evidence="1" id="KW-0255">Endonuclease</keyword>
<proteinExistence type="predicted"/>
<protein>
    <submittedName>
        <fullName evidence="1">HNH endonuclease</fullName>
    </submittedName>
</protein>
<sequence length="241" mass="26812">MIRLQRVPAPRKTEVLLDRWTARVQAAGASSEAARAEWKKAKAPRRHVKALLDLMAHGAMRCMFCDDSLGTDIDHFQPLDCAPLRAFVWVNHVLACGWCNSGNKQGRYPLAADGTCLLIDPTAEEPADHLTLRLTSCLYEGRTDKGRKSIEVFGLNRSDLVEGRVRAFANACVWLEGWHKRHVDGDPSADNKARALLDSPFVDVVYAMTRLDPDIADVVIEQRTLPALAHWRSVYGTALAL</sequence>
<keyword evidence="2" id="KW-1185">Reference proteome</keyword>
<dbReference type="GO" id="GO:0004519">
    <property type="term" value="F:endonuclease activity"/>
    <property type="evidence" value="ECO:0007669"/>
    <property type="project" value="UniProtKB-KW"/>
</dbReference>
<dbReference type="REBASE" id="406070">
    <property type="entry name" value="Sch2069ORF44530P"/>
</dbReference>
<organism evidence="1 2">
    <name type="scientific">Streptomyces chartreusis</name>
    <dbReference type="NCBI Taxonomy" id="1969"/>
    <lineage>
        <taxon>Bacteria</taxon>
        <taxon>Bacillati</taxon>
        <taxon>Actinomycetota</taxon>
        <taxon>Actinomycetes</taxon>
        <taxon>Kitasatosporales</taxon>
        <taxon>Streptomycetaceae</taxon>
        <taxon>Streptomyces</taxon>
    </lineage>
</organism>
<keyword evidence="1" id="KW-0540">Nuclease</keyword>
<dbReference type="EMBL" id="CP056041">
    <property type="protein sequence ID" value="QKZ23812.1"/>
    <property type="molecule type" value="Genomic_DNA"/>
</dbReference>
<evidence type="ECO:0000313" key="2">
    <source>
        <dbReference type="Proteomes" id="UP000509418"/>
    </source>
</evidence>
<accession>A0A7H8TLB8</accession>